<dbReference type="OrthoDB" id="20105at2759"/>
<name>A0A9W7AUZ4_9STRA</name>
<protein>
    <recommendedName>
        <fullName evidence="1">Ribosomal RNA methyltransferase FtsJ domain-containing protein</fullName>
    </recommendedName>
</protein>
<comment type="caution">
    <text evidence="2">The sequence shown here is derived from an EMBL/GenBank/DDBJ whole genome shotgun (WGS) entry which is preliminary data.</text>
</comment>
<dbReference type="Pfam" id="PF01728">
    <property type="entry name" value="FtsJ"/>
    <property type="match status" value="1"/>
</dbReference>
<dbReference type="Proteomes" id="UP001165085">
    <property type="component" value="Unassembled WGS sequence"/>
</dbReference>
<dbReference type="InterPro" id="IPR002877">
    <property type="entry name" value="RNA_MeTrfase_FtsJ_dom"/>
</dbReference>
<sequence>MDDPFLVLRTCGHSHKNRFISFFTTNLSEYGAELMTNEGSLLIFSLKYPPNSPLLNATSLLSNLRSSLPIFSRYASLIFLTTSPPCPYADLLADPKLSDPEVTLKLAKTSPELKKSLINDLPPSVKMSPDSSSCTHTLECVSTSSSPPKFYYSLTPNPSPLLLPPPPSPPPICRSYYKLSESLSSYNLLHKKCIDIGSSPGGWTSYLLERGVDNIICVDPGVMEIKDDRLVHMKCKFEDALLDISSLKFDVLVCDANVFPEVAVGFLEKTIGIMEEECLVNVTLKLTNGRWEGEEVIERIKVMGGFDEVKVEWLFANGRKERNMLLRRSKKIS</sequence>
<dbReference type="SUPFAM" id="SSF53335">
    <property type="entry name" value="S-adenosyl-L-methionine-dependent methyltransferases"/>
    <property type="match status" value="1"/>
</dbReference>
<organism evidence="2 3">
    <name type="scientific">Triparma strigata</name>
    <dbReference type="NCBI Taxonomy" id="1606541"/>
    <lineage>
        <taxon>Eukaryota</taxon>
        <taxon>Sar</taxon>
        <taxon>Stramenopiles</taxon>
        <taxon>Ochrophyta</taxon>
        <taxon>Bolidophyceae</taxon>
        <taxon>Parmales</taxon>
        <taxon>Triparmaceae</taxon>
        <taxon>Triparma</taxon>
    </lineage>
</organism>
<gene>
    <name evidence="2" type="ORF">TrST_g8146</name>
</gene>
<dbReference type="Gene3D" id="3.40.50.150">
    <property type="entry name" value="Vaccinia Virus protein VP39"/>
    <property type="match status" value="1"/>
</dbReference>
<evidence type="ECO:0000313" key="2">
    <source>
        <dbReference type="EMBL" id="GMH78807.1"/>
    </source>
</evidence>
<dbReference type="EMBL" id="BRXY01000227">
    <property type="protein sequence ID" value="GMH78807.1"/>
    <property type="molecule type" value="Genomic_DNA"/>
</dbReference>
<dbReference type="GO" id="GO:0008168">
    <property type="term" value="F:methyltransferase activity"/>
    <property type="evidence" value="ECO:0007669"/>
    <property type="project" value="InterPro"/>
</dbReference>
<dbReference type="CDD" id="cd02440">
    <property type="entry name" value="AdoMet_MTases"/>
    <property type="match status" value="1"/>
</dbReference>
<accession>A0A9W7AUZ4</accession>
<dbReference type="InterPro" id="IPR029063">
    <property type="entry name" value="SAM-dependent_MTases_sf"/>
</dbReference>
<keyword evidence="3" id="KW-1185">Reference proteome</keyword>
<evidence type="ECO:0000313" key="3">
    <source>
        <dbReference type="Proteomes" id="UP001165085"/>
    </source>
</evidence>
<dbReference type="AlphaFoldDB" id="A0A9W7AUZ4"/>
<dbReference type="GO" id="GO:0032259">
    <property type="term" value="P:methylation"/>
    <property type="evidence" value="ECO:0007669"/>
    <property type="project" value="InterPro"/>
</dbReference>
<feature type="domain" description="Ribosomal RNA methyltransferase FtsJ" evidence="1">
    <location>
        <begin position="173"/>
        <end position="259"/>
    </location>
</feature>
<proteinExistence type="predicted"/>
<reference evidence="3" key="1">
    <citation type="journal article" date="2023" name="Commun. Biol.">
        <title>Genome analysis of Parmales, the sister group of diatoms, reveals the evolutionary specialization of diatoms from phago-mixotrophs to photoautotrophs.</title>
        <authorList>
            <person name="Ban H."/>
            <person name="Sato S."/>
            <person name="Yoshikawa S."/>
            <person name="Yamada K."/>
            <person name="Nakamura Y."/>
            <person name="Ichinomiya M."/>
            <person name="Sato N."/>
            <person name="Blanc-Mathieu R."/>
            <person name="Endo H."/>
            <person name="Kuwata A."/>
            <person name="Ogata H."/>
        </authorList>
    </citation>
    <scope>NUCLEOTIDE SEQUENCE [LARGE SCALE GENOMIC DNA]</scope>
    <source>
        <strain evidence="3">NIES 3701</strain>
    </source>
</reference>
<evidence type="ECO:0000259" key="1">
    <source>
        <dbReference type="Pfam" id="PF01728"/>
    </source>
</evidence>